<dbReference type="EMBL" id="GBRH01273506">
    <property type="protein sequence ID" value="JAD24389.1"/>
    <property type="molecule type" value="Transcribed_RNA"/>
</dbReference>
<accession>A0A0A8YE54</accession>
<proteinExistence type="predicted"/>
<protein>
    <submittedName>
        <fullName evidence="1">Uncharacterized protein</fullName>
    </submittedName>
</protein>
<sequence length="37" mass="4231">MAFTSVRSSSLLQLFLDLTNLPKIQCKQMMRSTRLTA</sequence>
<name>A0A0A8YE54_ARUDO</name>
<reference evidence="1" key="1">
    <citation type="submission" date="2014-09" db="EMBL/GenBank/DDBJ databases">
        <authorList>
            <person name="Magalhaes I.L.F."/>
            <person name="Oliveira U."/>
            <person name="Santos F.R."/>
            <person name="Vidigal T.H.D.A."/>
            <person name="Brescovit A.D."/>
            <person name="Santos A.J."/>
        </authorList>
    </citation>
    <scope>NUCLEOTIDE SEQUENCE</scope>
    <source>
        <tissue evidence="1">Shoot tissue taken approximately 20 cm above the soil surface</tissue>
    </source>
</reference>
<reference evidence="1" key="2">
    <citation type="journal article" date="2015" name="Data Brief">
        <title>Shoot transcriptome of the giant reed, Arundo donax.</title>
        <authorList>
            <person name="Barrero R.A."/>
            <person name="Guerrero F.D."/>
            <person name="Moolhuijzen P."/>
            <person name="Goolsby J.A."/>
            <person name="Tidwell J."/>
            <person name="Bellgard S.E."/>
            <person name="Bellgard M.I."/>
        </authorList>
    </citation>
    <scope>NUCLEOTIDE SEQUENCE</scope>
    <source>
        <tissue evidence="1">Shoot tissue taken approximately 20 cm above the soil surface</tissue>
    </source>
</reference>
<organism evidence="1">
    <name type="scientific">Arundo donax</name>
    <name type="common">Giant reed</name>
    <name type="synonym">Donax arundinaceus</name>
    <dbReference type="NCBI Taxonomy" id="35708"/>
    <lineage>
        <taxon>Eukaryota</taxon>
        <taxon>Viridiplantae</taxon>
        <taxon>Streptophyta</taxon>
        <taxon>Embryophyta</taxon>
        <taxon>Tracheophyta</taxon>
        <taxon>Spermatophyta</taxon>
        <taxon>Magnoliopsida</taxon>
        <taxon>Liliopsida</taxon>
        <taxon>Poales</taxon>
        <taxon>Poaceae</taxon>
        <taxon>PACMAD clade</taxon>
        <taxon>Arundinoideae</taxon>
        <taxon>Arundineae</taxon>
        <taxon>Arundo</taxon>
    </lineage>
</organism>
<evidence type="ECO:0000313" key="1">
    <source>
        <dbReference type="EMBL" id="JAD24389.1"/>
    </source>
</evidence>
<dbReference type="AlphaFoldDB" id="A0A0A8YE54"/>